<dbReference type="WBParaSite" id="NBR_0000670801-mRNA-1">
    <property type="protein sequence ID" value="NBR_0000670801-mRNA-1"/>
    <property type="gene ID" value="NBR_0000670801"/>
</dbReference>
<organism evidence="3">
    <name type="scientific">Nippostrongylus brasiliensis</name>
    <name type="common">Rat hookworm</name>
    <dbReference type="NCBI Taxonomy" id="27835"/>
    <lineage>
        <taxon>Eukaryota</taxon>
        <taxon>Metazoa</taxon>
        <taxon>Ecdysozoa</taxon>
        <taxon>Nematoda</taxon>
        <taxon>Chromadorea</taxon>
        <taxon>Rhabditida</taxon>
        <taxon>Rhabditina</taxon>
        <taxon>Rhabditomorpha</taxon>
        <taxon>Strongyloidea</taxon>
        <taxon>Heligmosomidae</taxon>
        <taxon>Nippostrongylus</taxon>
    </lineage>
</organism>
<dbReference type="EMBL" id="UYSL01019824">
    <property type="protein sequence ID" value="VDL70298.1"/>
    <property type="molecule type" value="Genomic_DNA"/>
</dbReference>
<reference evidence="3" key="1">
    <citation type="submission" date="2017-02" db="UniProtKB">
        <authorList>
            <consortium name="WormBaseParasite"/>
        </authorList>
    </citation>
    <scope>IDENTIFICATION</scope>
</reference>
<protein>
    <submittedName>
        <fullName evidence="3">Transposase</fullName>
    </submittedName>
</protein>
<evidence type="ECO:0000313" key="2">
    <source>
        <dbReference type="Proteomes" id="UP000271162"/>
    </source>
</evidence>
<reference evidence="1 2" key="2">
    <citation type="submission" date="2018-11" db="EMBL/GenBank/DDBJ databases">
        <authorList>
            <consortium name="Pathogen Informatics"/>
        </authorList>
    </citation>
    <scope>NUCLEOTIDE SEQUENCE [LARGE SCALE GENOMIC DNA]</scope>
</reference>
<dbReference type="Proteomes" id="UP000271162">
    <property type="component" value="Unassembled WGS sequence"/>
</dbReference>
<evidence type="ECO:0000313" key="3">
    <source>
        <dbReference type="WBParaSite" id="NBR_0000670801-mRNA-1"/>
    </source>
</evidence>
<name>A0A0N4XVA3_NIPBR</name>
<sequence length="105" mass="11482">MADVTVVFDNSKADRVMVRVMSMGLVMKSEATERVSTRGGCHLLTSCYTNVTGSSQIVLIGRRQVVIVSGRGCRCHRPAGCTAYTGAPRIDDWTMKISGKRRSDQ</sequence>
<evidence type="ECO:0000313" key="1">
    <source>
        <dbReference type="EMBL" id="VDL70298.1"/>
    </source>
</evidence>
<accession>A0A0N4XVA3</accession>
<proteinExistence type="predicted"/>
<dbReference type="AlphaFoldDB" id="A0A0N4XVA3"/>
<gene>
    <name evidence="1" type="ORF">NBR_LOCUS6709</name>
</gene>
<keyword evidence="2" id="KW-1185">Reference proteome</keyword>